<evidence type="ECO:0000259" key="1">
    <source>
        <dbReference type="Pfam" id="PF13248"/>
    </source>
</evidence>
<evidence type="ECO:0000313" key="2">
    <source>
        <dbReference type="EMBL" id="GEP73703.1"/>
    </source>
</evidence>
<proteinExistence type="predicted"/>
<dbReference type="OrthoDB" id="2293175at2"/>
<gene>
    <name evidence="2" type="ORF">LRA02_25710</name>
</gene>
<dbReference type="AlphaFoldDB" id="A0A512PR78"/>
<accession>A0A512PR78</accession>
<dbReference type="InterPro" id="IPR059113">
    <property type="entry name" value="Znf_ribbon"/>
</dbReference>
<evidence type="ECO:0000313" key="3">
    <source>
        <dbReference type="Proteomes" id="UP000321569"/>
    </source>
</evidence>
<protein>
    <recommendedName>
        <fullName evidence="1">Putative zinc-ribbon domain-containing protein</fullName>
    </recommendedName>
</protein>
<name>A0A512PR78_9LACO</name>
<feature type="domain" description="Putative zinc-ribbon" evidence="1">
    <location>
        <begin position="7"/>
        <end position="30"/>
    </location>
</feature>
<sequence length="79" mass="9297">MMASRFAYCPYCGAKLAANDVVCPNCGKKLPKQEQHKPSYNQLFGNTYKEGMKRYHQERGDLKQPKRSSFWQRLFHKKP</sequence>
<dbReference type="EMBL" id="BKAM01000126">
    <property type="protein sequence ID" value="GEP73703.1"/>
    <property type="molecule type" value="Genomic_DNA"/>
</dbReference>
<dbReference type="RefSeq" id="WP_054747495.1">
    <property type="nucleotide sequence ID" value="NZ_BKAM01000126.1"/>
</dbReference>
<organism evidence="2 3">
    <name type="scientific">Lentilactobacillus rapi</name>
    <dbReference type="NCBI Taxonomy" id="481723"/>
    <lineage>
        <taxon>Bacteria</taxon>
        <taxon>Bacillati</taxon>
        <taxon>Bacillota</taxon>
        <taxon>Bacilli</taxon>
        <taxon>Lactobacillales</taxon>
        <taxon>Lactobacillaceae</taxon>
        <taxon>Lentilactobacillus</taxon>
    </lineage>
</organism>
<dbReference type="Pfam" id="PF13248">
    <property type="entry name" value="Zn_ribbon_3"/>
    <property type="match status" value="1"/>
</dbReference>
<dbReference type="Proteomes" id="UP000321569">
    <property type="component" value="Unassembled WGS sequence"/>
</dbReference>
<comment type="caution">
    <text evidence="2">The sequence shown here is derived from an EMBL/GenBank/DDBJ whole genome shotgun (WGS) entry which is preliminary data.</text>
</comment>
<reference evidence="2 3" key="1">
    <citation type="submission" date="2019-07" db="EMBL/GenBank/DDBJ databases">
        <title>Whole genome shotgun sequence of Lactobacillus rapi NBRC 109618.</title>
        <authorList>
            <person name="Hosoyama A."/>
            <person name="Uohara A."/>
            <person name="Ohji S."/>
            <person name="Ichikawa N."/>
        </authorList>
    </citation>
    <scope>NUCLEOTIDE SEQUENCE [LARGE SCALE GENOMIC DNA]</scope>
    <source>
        <strain evidence="2 3">NBRC 109618</strain>
    </source>
</reference>